<evidence type="ECO:0000256" key="1">
    <source>
        <dbReference type="ARBA" id="ARBA00004236"/>
    </source>
</evidence>
<reference evidence="12" key="1">
    <citation type="submission" date="2020-10" db="EMBL/GenBank/DDBJ databases">
        <authorList>
            <person name="Gilroy R."/>
        </authorList>
    </citation>
    <scope>NUCLEOTIDE SEQUENCE</scope>
    <source>
        <strain evidence="12">ChiSxjej2B14-6234</strain>
    </source>
</reference>
<dbReference type="InterPro" id="IPR001173">
    <property type="entry name" value="Glyco_trans_2-like"/>
</dbReference>
<keyword evidence="3" id="KW-0328">Glycosyltransferase</keyword>
<evidence type="ECO:0000256" key="6">
    <source>
        <dbReference type="ARBA" id="ARBA00023136"/>
    </source>
</evidence>
<evidence type="ECO:0000256" key="4">
    <source>
        <dbReference type="ARBA" id="ARBA00022679"/>
    </source>
</evidence>
<comment type="caution">
    <text evidence="12">The sequence shown here is derived from an EMBL/GenBank/DDBJ whole genome shotgun (WGS) entry which is preliminary data.</text>
</comment>
<dbReference type="GO" id="GO:0016117">
    <property type="term" value="P:carotenoid biosynthetic process"/>
    <property type="evidence" value="ECO:0007669"/>
    <property type="project" value="UniProtKB-KW"/>
</dbReference>
<dbReference type="Proteomes" id="UP000886887">
    <property type="component" value="Unassembled WGS sequence"/>
</dbReference>
<keyword evidence="6" id="KW-0472">Membrane</keyword>
<evidence type="ECO:0000256" key="3">
    <source>
        <dbReference type="ARBA" id="ARBA00022676"/>
    </source>
</evidence>
<dbReference type="SUPFAM" id="SSF53448">
    <property type="entry name" value="Nucleotide-diphospho-sugar transferases"/>
    <property type="match status" value="1"/>
</dbReference>
<evidence type="ECO:0000313" key="12">
    <source>
        <dbReference type="EMBL" id="HIQ72753.1"/>
    </source>
</evidence>
<keyword evidence="5" id="KW-0125">Carotenoid biosynthesis</keyword>
<comment type="subcellular location">
    <subcellularLocation>
        <location evidence="1">Cell membrane</location>
    </subcellularLocation>
</comment>
<dbReference type="PANTHER" id="PTHR43646:SF2">
    <property type="entry name" value="GLYCOSYLTRANSFERASE 2-LIKE DOMAIN-CONTAINING PROTEIN"/>
    <property type="match status" value="1"/>
</dbReference>
<evidence type="ECO:0000256" key="2">
    <source>
        <dbReference type="ARBA" id="ARBA00022475"/>
    </source>
</evidence>
<proteinExistence type="inferred from homology"/>
<dbReference type="GO" id="GO:0016757">
    <property type="term" value="F:glycosyltransferase activity"/>
    <property type="evidence" value="ECO:0007669"/>
    <property type="project" value="UniProtKB-KW"/>
</dbReference>
<sequence length="322" mass="34496">MISVIVIGKDEGEGISRCLQSVRAALEGVLPYEMIYVDSHSQDDSLTRAQALGARCFVPDDARTTPALGRWVGTQAALGETLLFLDGDMTLSPGFVQAGLAAMDRGYAGACGIRRDVYVKDGRVVGECGNYFGCRAARTAPEFGGAVMLRRDALLEAGGWNPDVETCEEAELHARLRRRGLAVVELPVPMITHTDRVRDARGLFGTIFTRRRLGQGQALRCALRAGSAGQLMLCDRPTRLWALQALCLIACALLGLLVSGWGGLAAFAAAEALCQAAMLLALRRQGHARSLVSAWLLLAYMPAGMASLQRRGTGFAQWEGTA</sequence>
<evidence type="ECO:0000256" key="8">
    <source>
        <dbReference type="ARBA" id="ARBA00037904"/>
    </source>
</evidence>
<evidence type="ECO:0000256" key="10">
    <source>
        <dbReference type="ARBA" id="ARBA00040345"/>
    </source>
</evidence>
<evidence type="ECO:0000256" key="7">
    <source>
        <dbReference type="ARBA" id="ARBA00037281"/>
    </source>
</evidence>
<comment type="pathway">
    <text evidence="8">Carotenoid biosynthesis; staphyloxanthin biosynthesis; staphyloxanthin from farnesyl diphosphate: step 4/5.</text>
</comment>
<dbReference type="GO" id="GO:0005886">
    <property type="term" value="C:plasma membrane"/>
    <property type="evidence" value="ECO:0007669"/>
    <property type="project" value="UniProtKB-SubCell"/>
</dbReference>
<dbReference type="Pfam" id="PF00535">
    <property type="entry name" value="Glycos_transf_2"/>
    <property type="match status" value="1"/>
</dbReference>
<dbReference type="AlphaFoldDB" id="A0A9D1CS20"/>
<evidence type="ECO:0000256" key="5">
    <source>
        <dbReference type="ARBA" id="ARBA00022746"/>
    </source>
</evidence>
<dbReference type="EMBL" id="DVFJ01000038">
    <property type="protein sequence ID" value="HIQ72753.1"/>
    <property type="molecule type" value="Genomic_DNA"/>
</dbReference>
<evidence type="ECO:0000259" key="11">
    <source>
        <dbReference type="Pfam" id="PF00535"/>
    </source>
</evidence>
<comment type="function">
    <text evidence="7">Catalyzes the glycosylation of 4,4'-diaponeurosporenoate, i.e. the esterification of glucose at the C1'' position with the carboxyl group of 4,4'-diaponeurosporenic acid, to form glycosyl-4,4'-diaponeurosporenoate. This is a step in the biosynthesis of staphyloxanthin, an orange pigment present in most staphylococci strains.</text>
</comment>
<dbReference type="PANTHER" id="PTHR43646">
    <property type="entry name" value="GLYCOSYLTRANSFERASE"/>
    <property type="match status" value="1"/>
</dbReference>
<dbReference type="InterPro" id="IPR029044">
    <property type="entry name" value="Nucleotide-diphossugar_trans"/>
</dbReference>
<evidence type="ECO:0000313" key="13">
    <source>
        <dbReference type="Proteomes" id="UP000886887"/>
    </source>
</evidence>
<feature type="domain" description="Glycosyltransferase 2-like" evidence="11">
    <location>
        <begin position="3"/>
        <end position="122"/>
    </location>
</feature>
<accession>A0A9D1CS20</accession>
<keyword evidence="4" id="KW-0808">Transferase</keyword>
<organism evidence="12 13">
    <name type="scientific">Candidatus Onthenecus intestinigallinarum</name>
    <dbReference type="NCBI Taxonomy" id="2840875"/>
    <lineage>
        <taxon>Bacteria</taxon>
        <taxon>Bacillati</taxon>
        <taxon>Bacillota</taxon>
        <taxon>Clostridia</taxon>
        <taxon>Eubacteriales</taxon>
        <taxon>Candidatus Onthenecus</taxon>
    </lineage>
</organism>
<dbReference type="Gene3D" id="3.90.550.10">
    <property type="entry name" value="Spore Coat Polysaccharide Biosynthesis Protein SpsA, Chain A"/>
    <property type="match status" value="1"/>
</dbReference>
<gene>
    <name evidence="12" type="ORF">IAB73_11160</name>
</gene>
<reference evidence="12" key="2">
    <citation type="journal article" date="2021" name="PeerJ">
        <title>Extensive microbial diversity within the chicken gut microbiome revealed by metagenomics and culture.</title>
        <authorList>
            <person name="Gilroy R."/>
            <person name="Ravi A."/>
            <person name="Getino M."/>
            <person name="Pursley I."/>
            <person name="Horton D.L."/>
            <person name="Alikhan N.F."/>
            <person name="Baker D."/>
            <person name="Gharbi K."/>
            <person name="Hall N."/>
            <person name="Watson M."/>
            <person name="Adriaenssens E.M."/>
            <person name="Foster-Nyarko E."/>
            <person name="Jarju S."/>
            <person name="Secka A."/>
            <person name="Antonio M."/>
            <person name="Oren A."/>
            <person name="Chaudhuri R.R."/>
            <person name="La Ragione R."/>
            <person name="Hildebrand F."/>
            <person name="Pallen M.J."/>
        </authorList>
    </citation>
    <scope>NUCLEOTIDE SEQUENCE</scope>
    <source>
        <strain evidence="12">ChiSxjej2B14-6234</strain>
    </source>
</reference>
<protein>
    <recommendedName>
        <fullName evidence="10">4,4'-diaponeurosporenoate glycosyltransferase</fullName>
    </recommendedName>
</protein>
<keyword evidence="2" id="KW-1003">Cell membrane</keyword>
<evidence type="ECO:0000256" key="9">
    <source>
        <dbReference type="ARBA" id="ARBA00038120"/>
    </source>
</evidence>
<comment type="similarity">
    <text evidence="9">Belongs to the glycosyltransferase 2 family. CrtQ subfamily.</text>
</comment>
<name>A0A9D1CS20_9FIRM</name>